<dbReference type="CDD" id="cd07505">
    <property type="entry name" value="HAD_BPGM-like"/>
    <property type="match status" value="1"/>
</dbReference>
<dbReference type="SFLD" id="SFLDG01129">
    <property type="entry name" value="C1.5:_HAD__Beta-PGM__Phosphata"/>
    <property type="match status" value="1"/>
</dbReference>
<evidence type="ECO:0000256" key="5">
    <source>
        <dbReference type="ARBA" id="ARBA00023277"/>
    </source>
</evidence>
<dbReference type="EMBL" id="METE01000010">
    <property type="protein sequence ID" value="OGB85118.1"/>
    <property type="molecule type" value="Genomic_DNA"/>
</dbReference>
<dbReference type="PANTHER" id="PTHR46193">
    <property type="entry name" value="6-PHOSPHOGLUCONATE PHOSPHATASE"/>
    <property type="match status" value="1"/>
</dbReference>
<proteinExistence type="inferred from homology"/>
<evidence type="ECO:0000256" key="1">
    <source>
        <dbReference type="ARBA" id="ARBA00001946"/>
    </source>
</evidence>
<dbReference type="InterPro" id="IPR006439">
    <property type="entry name" value="HAD-SF_hydro_IA"/>
</dbReference>
<dbReference type="Pfam" id="PF00702">
    <property type="entry name" value="Hydrolase"/>
    <property type="match status" value="1"/>
</dbReference>
<evidence type="ECO:0000313" key="7">
    <source>
        <dbReference type="Proteomes" id="UP000179010"/>
    </source>
</evidence>
<dbReference type="Gene3D" id="1.10.150.240">
    <property type="entry name" value="Putative phosphatase, domain 2"/>
    <property type="match status" value="1"/>
</dbReference>
<organism evidence="6 7">
    <name type="scientific">candidate division Kazan bacterium RIFCSPLOWO2_01_FULL_48_13</name>
    <dbReference type="NCBI Taxonomy" id="1798539"/>
    <lineage>
        <taxon>Bacteria</taxon>
        <taxon>Bacteria division Kazan-3B-28</taxon>
    </lineage>
</organism>
<dbReference type="InterPro" id="IPR036412">
    <property type="entry name" value="HAD-like_sf"/>
</dbReference>
<dbReference type="STRING" id="1798539.A2994_03735"/>
<comment type="cofactor">
    <cofactor evidence="1">
        <name>Mg(2+)</name>
        <dbReference type="ChEBI" id="CHEBI:18420"/>
    </cofactor>
</comment>
<dbReference type="SFLD" id="SFLDS00003">
    <property type="entry name" value="Haloacid_Dehalogenase"/>
    <property type="match status" value="1"/>
</dbReference>
<evidence type="ECO:0000256" key="4">
    <source>
        <dbReference type="ARBA" id="ARBA00022842"/>
    </source>
</evidence>
<dbReference type="Proteomes" id="UP000179010">
    <property type="component" value="Unassembled WGS sequence"/>
</dbReference>
<dbReference type="SUPFAM" id="SSF56784">
    <property type="entry name" value="HAD-like"/>
    <property type="match status" value="1"/>
</dbReference>
<protein>
    <recommendedName>
        <fullName evidence="8">HAD family hydrolase</fullName>
    </recommendedName>
</protein>
<dbReference type="Gene3D" id="3.40.50.1000">
    <property type="entry name" value="HAD superfamily/HAD-like"/>
    <property type="match status" value="1"/>
</dbReference>
<dbReference type="PANTHER" id="PTHR46193:SF18">
    <property type="entry name" value="HEXITOL PHOSPHATASE B"/>
    <property type="match status" value="1"/>
</dbReference>
<dbReference type="GO" id="GO:0046872">
    <property type="term" value="F:metal ion binding"/>
    <property type="evidence" value="ECO:0007669"/>
    <property type="project" value="UniProtKB-KW"/>
</dbReference>
<keyword evidence="4" id="KW-0460">Magnesium</keyword>
<comment type="similarity">
    <text evidence="2">Belongs to the HAD-like hydrolase superfamily. CbbY/CbbZ/Gph/YieH family.</text>
</comment>
<dbReference type="PRINTS" id="PR00413">
    <property type="entry name" value="HADHALOGNASE"/>
</dbReference>
<dbReference type="AlphaFoldDB" id="A0A1F4PNA0"/>
<name>A0A1F4PNA0_UNCK3</name>
<keyword evidence="5" id="KW-0119">Carbohydrate metabolism</keyword>
<evidence type="ECO:0008006" key="8">
    <source>
        <dbReference type="Google" id="ProtNLM"/>
    </source>
</evidence>
<evidence type="ECO:0000313" key="6">
    <source>
        <dbReference type="EMBL" id="OGB85118.1"/>
    </source>
</evidence>
<dbReference type="InterPro" id="IPR023198">
    <property type="entry name" value="PGP-like_dom2"/>
</dbReference>
<evidence type="ECO:0000256" key="2">
    <source>
        <dbReference type="ARBA" id="ARBA00006171"/>
    </source>
</evidence>
<accession>A0A1F4PNA0</accession>
<evidence type="ECO:0000256" key="3">
    <source>
        <dbReference type="ARBA" id="ARBA00022723"/>
    </source>
</evidence>
<dbReference type="InterPro" id="IPR023214">
    <property type="entry name" value="HAD_sf"/>
</dbReference>
<keyword evidence="3" id="KW-0479">Metal-binding</keyword>
<gene>
    <name evidence="6" type="ORF">A2994_03735</name>
</gene>
<reference evidence="6 7" key="1">
    <citation type="journal article" date="2016" name="Nat. Commun.">
        <title>Thousands of microbial genomes shed light on interconnected biogeochemical processes in an aquifer system.</title>
        <authorList>
            <person name="Anantharaman K."/>
            <person name="Brown C.T."/>
            <person name="Hug L.A."/>
            <person name="Sharon I."/>
            <person name="Castelle C.J."/>
            <person name="Probst A.J."/>
            <person name="Thomas B.C."/>
            <person name="Singh A."/>
            <person name="Wilkins M.J."/>
            <person name="Karaoz U."/>
            <person name="Brodie E.L."/>
            <person name="Williams K.H."/>
            <person name="Hubbard S.S."/>
            <person name="Banfield J.F."/>
        </authorList>
    </citation>
    <scope>NUCLEOTIDE SEQUENCE [LARGE SCALE GENOMIC DNA]</scope>
</reference>
<dbReference type="SFLD" id="SFLDG01135">
    <property type="entry name" value="C1.5.6:_HAD__Beta-PGM__Phospha"/>
    <property type="match status" value="1"/>
</dbReference>
<dbReference type="InterPro" id="IPR051600">
    <property type="entry name" value="Beta-PGM-like"/>
</dbReference>
<comment type="caution">
    <text evidence="6">The sequence shown here is derived from an EMBL/GenBank/DDBJ whole genome shotgun (WGS) entry which is preliminary data.</text>
</comment>
<dbReference type="NCBIfam" id="TIGR01509">
    <property type="entry name" value="HAD-SF-IA-v3"/>
    <property type="match status" value="1"/>
</dbReference>
<dbReference type="GO" id="GO:0003824">
    <property type="term" value="F:catalytic activity"/>
    <property type="evidence" value="ECO:0007669"/>
    <property type="project" value="UniProtKB-ARBA"/>
</dbReference>
<sequence length="226" mass="25715">MAQRFKAIAFDLDGTLIDTEPFYRQLMAVVLKQEFDYLLAKEEYDQYYFGRTTQQGFTDIVSKLWGRPATTDEIEQIIVKVREQAVKLREYIGAEIFPGAVELLKWCRERYIPTAIVTNASRRTVEGNRWWYRWDELIALADHFVSYSDVGKSKPAPDVYFRAAELLGVHPAEMLVVEDTVHGIEAGRAAGAVTAAVNGLAGSGADYYFATLKELTFHLPEFFPQK</sequence>